<keyword evidence="3" id="KW-0548">Nucleotidyltransferase</keyword>
<dbReference type="InterPro" id="IPR000477">
    <property type="entry name" value="RT_dom"/>
</dbReference>
<sequence length="298" mass="33746">MMVLGDIVNEVQSAFIANGQILDGPFILNEVYQWCKKQKKPTMIFKVDFEKAYDSVRWDYLDDVLKNFGFGDKWRGWIQNCQWSDANIGTIVHVLECFHRASGLRINMNKNKIMGISVAKSIVEQAATKIGYAILTVPFSYLSSKVMGVTPLYGKKCEEVIRSSNSSILGCLGRWTVQENFVVASVRKLIDDGYLPSVSSKTIWINVVPIKINIHAWKVKLDCLPTRLNISRRGMDIDSILCPSCGTGVESTSHVLKVSKQEYLRVEHSYQGVYFLRISSLVLFFFGVDIEVMPLLVR</sequence>
<dbReference type="Pfam" id="PF00078">
    <property type="entry name" value="RVT_1"/>
    <property type="match status" value="1"/>
</dbReference>
<gene>
    <name evidence="3" type="ORF">Tci_590303</name>
</gene>
<name>A0A699J8Y8_TANCI</name>
<keyword evidence="3" id="KW-0808">Transferase</keyword>
<protein>
    <submittedName>
        <fullName evidence="3">RNA-directed DNA polymerase, eukaryota, reverse transcriptase zinc-binding domain protein</fullName>
    </submittedName>
</protein>
<evidence type="ECO:0000259" key="2">
    <source>
        <dbReference type="Pfam" id="PF13966"/>
    </source>
</evidence>
<organism evidence="3">
    <name type="scientific">Tanacetum cinerariifolium</name>
    <name type="common">Dalmatian daisy</name>
    <name type="synonym">Chrysanthemum cinerariifolium</name>
    <dbReference type="NCBI Taxonomy" id="118510"/>
    <lineage>
        <taxon>Eukaryota</taxon>
        <taxon>Viridiplantae</taxon>
        <taxon>Streptophyta</taxon>
        <taxon>Embryophyta</taxon>
        <taxon>Tracheophyta</taxon>
        <taxon>Spermatophyta</taxon>
        <taxon>Magnoliopsida</taxon>
        <taxon>eudicotyledons</taxon>
        <taxon>Gunneridae</taxon>
        <taxon>Pentapetalae</taxon>
        <taxon>asterids</taxon>
        <taxon>campanulids</taxon>
        <taxon>Asterales</taxon>
        <taxon>Asteraceae</taxon>
        <taxon>Asteroideae</taxon>
        <taxon>Anthemideae</taxon>
        <taxon>Anthemidinae</taxon>
        <taxon>Tanacetum</taxon>
    </lineage>
</organism>
<feature type="domain" description="Reverse transcriptase zinc-binding" evidence="2">
    <location>
        <begin position="197"/>
        <end position="257"/>
    </location>
</feature>
<keyword evidence="3" id="KW-0695">RNA-directed DNA polymerase</keyword>
<dbReference type="GO" id="GO:0003964">
    <property type="term" value="F:RNA-directed DNA polymerase activity"/>
    <property type="evidence" value="ECO:0007669"/>
    <property type="project" value="UniProtKB-KW"/>
</dbReference>
<dbReference type="PANTHER" id="PTHR31635">
    <property type="entry name" value="REVERSE TRANSCRIPTASE DOMAIN-CONTAINING PROTEIN-RELATED"/>
    <property type="match status" value="1"/>
</dbReference>
<dbReference type="EMBL" id="BKCJ010381896">
    <property type="protein sequence ID" value="GFA18331.1"/>
    <property type="molecule type" value="Genomic_DNA"/>
</dbReference>
<dbReference type="PANTHER" id="PTHR31635:SF196">
    <property type="entry name" value="REVERSE TRANSCRIPTASE DOMAIN-CONTAINING PROTEIN-RELATED"/>
    <property type="match status" value="1"/>
</dbReference>
<dbReference type="Pfam" id="PF13966">
    <property type="entry name" value="zf-RVT"/>
    <property type="match status" value="1"/>
</dbReference>
<accession>A0A699J8Y8</accession>
<proteinExistence type="predicted"/>
<evidence type="ECO:0000313" key="3">
    <source>
        <dbReference type="EMBL" id="GFA18331.1"/>
    </source>
</evidence>
<evidence type="ECO:0000259" key="1">
    <source>
        <dbReference type="Pfam" id="PF00078"/>
    </source>
</evidence>
<dbReference type="InterPro" id="IPR026960">
    <property type="entry name" value="RVT-Znf"/>
</dbReference>
<comment type="caution">
    <text evidence="3">The sequence shown here is derived from an EMBL/GenBank/DDBJ whole genome shotgun (WGS) entry which is preliminary data.</text>
</comment>
<reference evidence="3" key="1">
    <citation type="journal article" date="2019" name="Sci. Rep.">
        <title>Draft genome of Tanacetum cinerariifolium, the natural source of mosquito coil.</title>
        <authorList>
            <person name="Yamashiro T."/>
            <person name="Shiraishi A."/>
            <person name="Satake H."/>
            <person name="Nakayama K."/>
        </authorList>
    </citation>
    <scope>NUCLEOTIDE SEQUENCE</scope>
</reference>
<dbReference type="AlphaFoldDB" id="A0A699J8Y8"/>
<feature type="domain" description="Reverse transcriptase" evidence="1">
    <location>
        <begin position="8"/>
        <end position="81"/>
    </location>
</feature>